<evidence type="ECO:0000313" key="5">
    <source>
        <dbReference type="Proteomes" id="UP000027997"/>
    </source>
</evidence>
<dbReference type="Pfam" id="PF13505">
    <property type="entry name" value="OMP_b-brl"/>
    <property type="match status" value="1"/>
</dbReference>
<gene>
    <name evidence="4" type="ORF">GV64_02795</name>
</gene>
<dbReference type="InterPro" id="IPR011250">
    <property type="entry name" value="OMP/PagP_B-barrel"/>
</dbReference>
<keyword evidence="5" id="KW-1185">Reference proteome</keyword>
<name>A0A081K6N4_9GAMM</name>
<dbReference type="SUPFAM" id="SSF56925">
    <property type="entry name" value="OMPA-like"/>
    <property type="match status" value="1"/>
</dbReference>
<evidence type="ECO:0000256" key="1">
    <source>
        <dbReference type="ARBA" id="ARBA00022729"/>
    </source>
</evidence>
<evidence type="ECO:0000313" key="4">
    <source>
        <dbReference type="EMBL" id="KEI69810.1"/>
    </source>
</evidence>
<evidence type="ECO:0000259" key="3">
    <source>
        <dbReference type="Pfam" id="PF13505"/>
    </source>
</evidence>
<dbReference type="EMBL" id="JOJP01000001">
    <property type="protein sequence ID" value="KEI69810.1"/>
    <property type="molecule type" value="Genomic_DNA"/>
</dbReference>
<sequence>MKKITAITAAVVVATLSSTAMAGEWFAGIEGGKAYNKAEIKEIVSDDKAKSKFYGVRVGKYLDDNIRVYGTLSKNKFKEINDNAGGKFIKNQKSLMLSSDYVFMEDSSIRPFVGGSLGATRIGIAGKSTTGLAYGAQAGVMFQAGPVDMEIGAKYIGNNAKVKKDGMQAKLKNSRQAYLSASYRF</sequence>
<dbReference type="STRING" id="305900.GV64_02795"/>
<dbReference type="Gene3D" id="2.40.160.20">
    <property type="match status" value="1"/>
</dbReference>
<reference evidence="4 5" key="1">
    <citation type="submission" date="2014-06" db="EMBL/GenBank/DDBJ databases">
        <title>Whole Genome Sequences of Three Symbiotic Endozoicomonas Bacteria.</title>
        <authorList>
            <person name="Neave M.J."/>
            <person name="Apprill A."/>
            <person name="Voolstra C.R."/>
        </authorList>
    </citation>
    <scope>NUCLEOTIDE SEQUENCE [LARGE SCALE GENOMIC DNA]</scope>
    <source>
        <strain evidence="4 5">DSM 22380</strain>
    </source>
</reference>
<feature type="signal peptide" evidence="2">
    <location>
        <begin position="1"/>
        <end position="22"/>
    </location>
</feature>
<proteinExistence type="predicted"/>
<evidence type="ECO:0000256" key="2">
    <source>
        <dbReference type="SAM" id="SignalP"/>
    </source>
</evidence>
<dbReference type="Proteomes" id="UP000027997">
    <property type="component" value="Unassembled WGS sequence"/>
</dbReference>
<dbReference type="AlphaFoldDB" id="A0A081K6N4"/>
<feature type="domain" description="Outer membrane protein beta-barrel" evidence="3">
    <location>
        <begin position="9"/>
        <end position="185"/>
    </location>
</feature>
<dbReference type="InterPro" id="IPR027385">
    <property type="entry name" value="Beta-barrel_OMP"/>
</dbReference>
<comment type="caution">
    <text evidence="4">The sequence shown here is derived from an EMBL/GenBank/DDBJ whole genome shotgun (WGS) entry which is preliminary data.</text>
</comment>
<accession>A0A081K6N4</accession>
<keyword evidence="1 2" id="KW-0732">Signal</keyword>
<dbReference type="RefSeq" id="WP_020584714.1">
    <property type="nucleotide sequence ID" value="NZ_JOJP01000001.1"/>
</dbReference>
<feature type="chain" id="PRO_5001758733" description="Outer membrane protein beta-barrel domain-containing protein" evidence="2">
    <location>
        <begin position="23"/>
        <end position="185"/>
    </location>
</feature>
<organism evidence="4 5">
    <name type="scientific">Endozoicomonas elysicola</name>
    <dbReference type="NCBI Taxonomy" id="305900"/>
    <lineage>
        <taxon>Bacteria</taxon>
        <taxon>Pseudomonadati</taxon>
        <taxon>Pseudomonadota</taxon>
        <taxon>Gammaproteobacteria</taxon>
        <taxon>Oceanospirillales</taxon>
        <taxon>Endozoicomonadaceae</taxon>
        <taxon>Endozoicomonas</taxon>
    </lineage>
</organism>
<protein>
    <recommendedName>
        <fullName evidence="3">Outer membrane protein beta-barrel domain-containing protein</fullName>
    </recommendedName>
</protein>